<gene>
    <name evidence="7" type="ORF">GNLVRS02_ARAD1D04488g</name>
</gene>
<evidence type="ECO:0000256" key="6">
    <source>
        <dbReference type="SAM" id="MobiDB-lite"/>
    </source>
</evidence>
<protein>
    <submittedName>
        <fullName evidence="7">ARAD1D04488p</fullName>
    </submittedName>
</protein>
<organism evidence="7">
    <name type="scientific">Blastobotrys adeninivorans</name>
    <name type="common">Yeast</name>
    <name type="synonym">Arxula adeninivorans</name>
    <dbReference type="NCBI Taxonomy" id="409370"/>
    <lineage>
        <taxon>Eukaryota</taxon>
        <taxon>Fungi</taxon>
        <taxon>Dikarya</taxon>
        <taxon>Ascomycota</taxon>
        <taxon>Saccharomycotina</taxon>
        <taxon>Dipodascomycetes</taxon>
        <taxon>Dipodascales</taxon>
        <taxon>Trichomonascaceae</taxon>
        <taxon>Blastobotrys</taxon>
    </lineage>
</organism>
<dbReference type="SMART" id="SM01401">
    <property type="entry name" value="Sds3"/>
    <property type="match status" value="1"/>
</dbReference>
<dbReference type="GO" id="GO:0005654">
    <property type="term" value="C:nucleoplasm"/>
    <property type="evidence" value="ECO:0007669"/>
    <property type="project" value="UniProtKB-ARBA"/>
</dbReference>
<accession>A0A060TE27</accession>
<name>A0A060TE27_BLAAD</name>
<feature type="region of interest" description="Disordered" evidence="6">
    <location>
        <begin position="1"/>
        <end position="21"/>
    </location>
</feature>
<dbReference type="InterPro" id="IPR013907">
    <property type="entry name" value="Sds3"/>
</dbReference>
<evidence type="ECO:0000256" key="2">
    <source>
        <dbReference type="ARBA" id="ARBA00022491"/>
    </source>
</evidence>
<dbReference type="EMBL" id="HG937694">
    <property type="protein sequence ID" value="CDP37132.1"/>
    <property type="molecule type" value="Genomic_DNA"/>
</dbReference>
<keyword evidence="5" id="KW-0539">Nucleus</keyword>
<evidence type="ECO:0000256" key="1">
    <source>
        <dbReference type="ARBA" id="ARBA00004123"/>
    </source>
</evidence>
<dbReference type="AlphaFoldDB" id="A0A060TE27"/>
<comment type="subcellular location">
    <subcellularLocation>
        <location evidence="1">Nucleus</location>
    </subcellularLocation>
</comment>
<evidence type="ECO:0000313" key="7">
    <source>
        <dbReference type="EMBL" id="CDP37132.1"/>
    </source>
</evidence>
<evidence type="ECO:0000256" key="5">
    <source>
        <dbReference type="ARBA" id="ARBA00023242"/>
    </source>
</evidence>
<dbReference type="PANTHER" id="PTHR21964">
    <property type="entry name" value="BREAST CANCER METASTASIS-SUPPRESSOR 1"/>
    <property type="match status" value="1"/>
</dbReference>
<dbReference type="Pfam" id="PF08598">
    <property type="entry name" value="Sds3"/>
    <property type="match status" value="1"/>
</dbReference>
<sequence length="273" mass="29446">MARTTTMPRPGRRRGAPSSAALTLKYRGLEQRLNKEYEEQYAQQTAAIRRRIDQIRSGQDAEFLECLQDLEEQRDYELVTLKLWRDSVVDKMTRDHQATVSSIVEAHTTASKATHERLVSRMEAHVRKMKDDKSLADISSDANLDQLASVGVITNGDEVFGDARVGNGSDKGGYGSGAPGGAGTGSGAGPGGGGRRGRREAANIASYNTAGSGSDSTSDMPTGRTTRQLALVSDRDLDGTSIAGGRNKQPSKYLTSLKTDEINEDLGILRRAK</sequence>
<dbReference type="GO" id="GO:0010468">
    <property type="term" value="P:regulation of gene expression"/>
    <property type="evidence" value="ECO:0007669"/>
    <property type="project" value="UniProtKB-ARBA"/>
</dbReference>
<feature type="region of interest" description="Disordered" evidence="6">
    <location>
        <begin position="163"/>
        <end position="225"/>
    </location>
</feature>
<evidence type="ECO:0000256" key="3">
    <source>
        <dbReference type="ARBA" id="ARBA00023015"/>
    </source>
</evidence>
<reference evidence="7" key="1">
    <citation type="submission" date="2014-02" db="EMBL/GenBank/DDBJ databases">
        <authorList>
            <person name="Genoscope - CEA"/>
        </authorList>
    </citation>
    <scope>NUCLEOTIDE SEQUENCE</scope>
    <source>
        <strain evidence="7">LS3</strain>
    </source>
</reference>
<feature type="compositionally biased region" description="Polar residues" evidence="6">
    <location>
        <begin position="205"/>
        <end position="225"/>
    </location>
</feature>
<keyword evidence="4" id="KW-0804">Transcription</keyword>
<keyword evidence="2" id="KW-0678">Repressor</keyword>
<feature type="compositionally biased region" description="Gly residues" evidence="6">
    <location>
        <begin position="169"/>
        <end position="194"/>
    </location>
</feature>
<reference evidence="7" key="2">
    <citation type="submission" date="2014-06" db="EMBL/GenBank/DDBJ databases">
        <title>The complete genome of Blastobotrys (Arxula) adeninivorans LS3 - a yeast of biotechnological interest.</title>
        <authorList>
            <person name="Kunze G."/>
            <person name="Gaillardin C."/>
            <person name="Czernicka M."/>
            <person name="Durrens P."/>
            <person name="Martin T."/>
            <person name="Boer E."/>
            <person name="Gabaldon T."/>
            <person name="Cruz J."/>
            <person name="Talla E."/>
            <person name="Marck C."/>
            <person name="Goffeau A."/>
            <person name="Barbe V."/>
            <person name="Baret P."/>
            <person name="Baronian K."/>
            <person name="Beier S."/>
            <person name="Bleykasten C."/>
            <person name="Bode R."/>
            <person name="Casaregola S."/>
            <person name="Despons L."/>
            <person name="Fairhead C."/>
            <person name="Giersberg M."/>
            <person name="Gierski P."/>
            <person name="Hahnel U."/>
            <person name="Hartmann A."/>
            <person name="Jankowska D."/>
            <person name="Jubin C."/>
            <person name="Jung P."/>
            <person name="Lafontaine I."/>
            <person name="Leh-Louis V."/>
            <person name="Lemaire M."/>
            <person name="Marcet-Houben M."/>
            <person name="Mascher M."/>
            <person name="Morel G."/>
            <person name="Richard G.-F."/>
            <person name="Riechen J."/>
            <person name="Sacerdot C."/>
            <person name="Sarkar A."/>
            <person name="Savel G."/>
            <person name="Schacherer J."/>
            <person name="Sherman D."/>
            <person name="Straub M.-L."/>
            <person name="Stein N."/>
            <person name="Thierry A."/>
            <person name="Trautwein-Schult A."/>
            <person name="Westhof E."/>
            <person name="Worch S."/>
            <person name="Dujon B."/>
            <person name="Souciet J.-L."/>
            <person name="Wincker P."/>
            <person name="Scholz U."/>
            <person name="Neuveglise N."/>
        </authorList>
    </citation>
    <scope>NUCLEOTIDE SEQUENCE</scope>
    <source>
        <strain evidence="7">LS3</strain>
    </source>
</reference>
<keyword evidence="3" id="KW-0805">Transcription regulation</keyword>
<proteinExistence type="predicted"/>
<evidence type="ECO:0000256" key="4">
    <source>
        <dbReference type="ARBA" id="ARBA00023163"/>
    </source>
</evidence>